<dbReference type="InterPro" id="IPR019734">
    <property type="entry name" value="TPR_rpt"/>
</dbReference>
<dbReference type="KEGG" id="ppsc:EHS13_01985"/>
<dbReference type="PANTHER" id="PTHR45586">
    <property type="entry name" value="TPR REPEAT-CONTAINING PROTEIN PA4667"/>
    <property type="match status" value="1"/>
</dbReference>
<keyword evidence="2 3" id="KW-0802">TPR repeat</keyword>
<dbReference type="SUPFAM" id="SSF48452">
    <property type="entry name" value="TPR-like"/>
    <property type="match status" value="2"/>
</dbReference>
<evidence type="ECO:0000313" key="5">
    <source>
        <dbReference type="Proteomes" id="UP000426246"/>
    </source>
</evidence>
<name>A0A6B8RE74_9BACL</name>
<evidence type="ECO:0000313" key="4">
    <source>
        <dbReference type="EMBL" id="QGQ93762.1"/>
    </source>
</evidence>
<dbReference type="EMBL" id="CP034235">
    <property type="protein sequence ID" value="QGQ93762.1"/>
    <property type="molecule type" value="Genomic_DNA"/>
</dbReference>
<evidence type="ECO:0000256" key="1">
    <source>
        <dbReference type="ARBA" id="ARBA00022737"/>
    </source>
</evidence>
<gene>
    <name evidence="4" type="ORF">EHS13_01985</name>
</gene>
<dbReference type="Gene3D" id="1.25.40.10">
    <property type="entry name" value="Tetratricopeptide repeat domain"/>
    <property type="match status" value="2"/>
</dbReference>
<dbReference type="PANTHER" id="PTHR45586:SF1">
    <property type="entry name" value="LIPOPOLYSACCHARIDE ASSEMBLY PROTEIN B"/>
    <property type="match status" value="1"/>
</dbReference>
<keyword evidence="1" id="KW-0677">Repeat</keyword>
<feature type="repeat" description="TPR" evidence="3">
    <location>
        <begin position="192"/>
        <end position="225"/>
    </location>
</feature>
<proteinExistence type="predicted"/>
<dbReference type="OrthoDB" id="600613at2"/>
<accession>A0A6B8RE74</accession>
<protein>
    <submittedName>
        <fullName evidence="4">Tetratricopeptide repeat protein</fullName>
    </submittedName>
</protein>
<keyword evidence="5" id="KW-1185">Reference proteome</keyword>
<organism evidence="4 5">
    <name type="scientific">Paenibacillus psychroresistens</name>
    <dbReference type="NCBI Taxonomy" id="1778678"/>
    <lineage>
        <taxon>Bacteria</taxon>
        <taxon>Bacillati</taxon>
        <taxon>Bacillota</taxon>
        <taxon>Bacilli</taxon>
        <taxon>Bacillales</taxon>
        <taxon>Paenibacillaceae</taxon>
        <taxon>Paenibacillus</taxon>
    </lineage>
</organism>
<reference evidence="5" key="1">
    <citation type="submission" date="2018-11" db="EMBL/GenBank/DDBJ databases">
        <title>Complete genome sequence of Paenibacillus sp. ML311-T8.</title>
        <authorList>
            <person name="Nam Y.-D."/>
            <person name="Kang J."/>
            <person name="Chung W.-H."/>
            <person name="Park Y.S."/>
        </authorList>
    </citation>
    <scope>NUCLEOTIDE SEQUENCE [LARGE SCALE GENOMIC DNA]</scope>
    <source>
        <strain evidence="5">ML311-T8</strain>
    </source>
</reference>
<evidence type="ECO:0000256" key="3">
    <source>
        <dbReference type="PROSITE-ProRule" id="PRU00339"/>
    </source>
</evidence>
<dbReference type="RefSeq" id="WP_155698758.1">
    <property type="nucleotide sequence ID" value="NZ_CP034235.1"/>
</dbReference>
<dbReference type="PROSITE" id="PS50005">
    <property type="entry name" value="TPR"/>
    <property type="match status" value="2"/>
</dbReference>
<dbReference type="Proteomes" id="UP000426246">
    <property type="component" value="Chromosome"/>
</dbReference>
<dbReference type="InterPro" id="IPR011990">
    <property type="entry name" value="TPR-like_helical_dom_sf"/>
</dbReference>
<dbReference type="Pfam" id="PF14559">
    <property type="entry name" value="TPR_19"/>
    <property type="match status" value="2"/>
</dbReference>
<sequence length="595" mass="68686">MAKKKLVVTEQPKPKQKVISLQMDATFFFERAVRSLDRLHYDKALKYFRRAVDYEPDNPVNHCNLAGILSEMGNYSESNQILQQIIDQVDTTMTECYFYMANNYANMEDFESAEKAIIQYLENDSVGQFLDESEEMIELLSYELERPTPITAIKSREGLFEHDNARALLEEGRFAEAVRILQRLIKKHPDFLAARNNLALAYYYMGRFEKAMETIAQVIEIDSGNMHALCNMAIFYQHAGAKEKLADLLALLRKTFPFHQDHVFKQATTMGILGEHETAYLLFKRLLRSGDASSDPCLFHYAAVAAYNIGRFAEAQKLWLQTEKLDPKSDIPRFYLSQLKQGNRITPTNPHHGDSTAISYHYHLPFEEQFRMLERSSEGIPDYMQRDPLVRSSFFWALRHGDMETKLQVIQAFGIIADSEVEDALKEFLLEPNEDDYLKKVAFFVLRSMGADAPLQAVLEGESTLIHSKPFSPNLPIWEPEWQQVLELALQQMHKRYDMIQQHDLETLWVEFLTRIYPNAPKIAKSTGWAAALEYLTAKMHRRAISYGEVAERYKISVATVSKYVKIIDQTCKLKEKMDAIFPKFANVVRQGNDS</sequence>
<evidence type="ECO:0000256" key="2">
    <source>
        <dbReference type="ARBA" id="ARBA00022803"/>
    </source>
</evidence>
<dbReference type="InterPro" id="IPR051012">
    <property type="entry name" value="CellSynth/LPSAsmb/PSIAsmb"/>
</dbReference>
<feature type="repeat" description="TPR" evidence="3">
    <location>
        <begin position="25"/>
        <end position="58"/>
    </location>
</feature>
<dbReference type="SMART" id="SM00028">
    <property type="entry name" value="TPR"/>
    <property type="match status" value="5"/>
</dbReference>
<dbReference type="AlphaFoldDB" id="A0A6B8RE74"/>